<sequence length="126" mass="14872">MREMNCWEIEFFDQRKKNLAQGVEDLELKDKYARKLEEILDRYSVKDKFNYGRLMDLGCTKPATYDPATDELELLGGDEKMLTVQVQQTKGAETCSKMYLVSKGGYWKIKKKEVLSFDDRWRRSPL</sequence>
<evidence type="ECO:0000313" key="3">
    <source>
        <dbReference type="Proteomes" id="UP000233399"/>
    </source>
</evidence>
<dbReference type="EMBL" id="PJCG01000082">
    <property type="protein sequence ID" value="PKI18631.1"/>
    <property type="molecule type" value="Genomic_DNA"/>
</dbReference>
<evidence type="ECO:0000259" key="1">
    <source>
        <dbReference type="Pfam" id="PF15655"/>
    </source>
</evidence>
<accession>A0A2N1IK58</accession>
<dbReference type="InterPro" id="IPR028049">
    <property type="entry name" value="Imm-NTF2"/>
</dbReference>
<reference evidence="2 3" key="1">
    <citation type="submission" date="2017-12" db="EMBL/GenBank/DDBJ databases">
        <title>Isolation and characterization of an aerobic denitrifying Pseudomonas monteilii CY06 from aquaculture ponds.</title>
        <authorList>
            <person name="Ma Q."/>
            <person name="Cai Y."/>
            <person name="He Z."/>
        </authorList>
    </citation>
    <scope>NUCLEOTIDE SEQUENCE [LARGE SCALE GENOMIC DNA]</scope>
    <source>
        <strain evidence="2 3">CY06</strain>
    </source>
</reference>
<feature type="domain" description="NTF2 fold immunity protein" evidence="1">
    <location>
        <begin position="3"/>
        <end position="123"/>
    </location>
</feature>
<gene>
    <name evidence="2" type="ORF">CXB65_26105</name>
</gene>
<proteinExistence type="predicted"/>
<evidence type="ECO:0000313" key="2">
    <source>
        <dbReference type="EMBL" id="PKI18631.1"/>
    </source>
</evidence>
<protein>
    <recommendedName>
        <fullName evidence="1">NTF2 fold immunity protein domain-containing protein</fullName>
    </recommendedName>
</protein>
<dbReference type="Proteomes" id="UP000233399">
    <property type="component" value="Unassembled WGS sequence"/>
</dbReference>
<dbReference type="AlphaFoldDB" id="A0A2N1IK58"/>
<dbReference type="Pfam" id="PF15655">
    <property type="entry name" value="Imm-NTF2"/>
    <property type="match status" value="1"/>
</dbReference>
<comment type="caution">
    <text evidence="2">The sequence shown here is derived from an EMBL/GenBank/DDBJ whole genome shotgun (WGS) entry which is preliminary data.</text>
</comment>
<organism evidence="2 3">
    <name type="scientific">Pseudomonas monteilii</name>
    <dbReference type="NCBI Taxonomy" id="76759"/>
    <lineage>
        <taxon>Bacteria</taxon>
        <taxon>Pseudomonadati</taxon>
        <taxon>Pseudomonadota</taxon>
        <taxon>Gammaproteobacteria</taxon>
        <taxon>Pseudomonadales</taxon>
        <taxon>Pseudomonadaceae</taxon>
        <taxon>Pseudomonas</taxon>
    </lineage>
</organism>
<name>A0A2N1IK58_9PSED</name>